<dbReference type="AlphaFoldDB" id="A0A914XRM2"/>
<evidence type="ECO:0000313" key="3">
    <source>
        <dbReference type="WBParaSite" id="PSAMB.scaffold979size37714.g10064.t1"/>
    </source>
</evidence>
<dbReference type="WBParaSite" id="PSAMB.scaffold979size37714.g10064.t1">
    <property type="protein sequence ID" value="PSAMB.scaffold979size37714.g10064.t1"/>
    <property type="gene ID" value="PSAMB.scaffold979size37714.g10064"/>
</dbReference>
<dbReference type="Pfam" id="PF25556">
    <property type="entry name" value="SET_TTL"/>
    <property type="match status" value="1"/>
</dbReference>
<dbReference type="PANTHER" id="PTHR46088:SF1">
    <property type="entry name" value="TUBULIN--TYROSINE LIGASE-LIKE PROTEIN 12"/>
    <property type="match status" value="1"/>
</dbReference>
<feature type="domain" description="Tubulin--tyrosine ligase-like protein 12 SET-like" evidence="1">
    <location>
        <begin position="59"/>
        <end position="229"/>
    </location>
</feature>
<evidence type="ECO:0000313" key="2">
    <source>
        <dbReference type="Proteomes" id="UP000887566"/>
    </source>
</evidence>
<dbReference type="Proteomes" id="UP000887566">
    <property type="component" value="Unplaced"/>
</dbReference>
<sequence length="343" mass="39565">MSGLTVEDFIAGHQGQLVSANVPQHFWSRLHDKLMGEVFDAGDYFQIICEESADDGRKNWQVVLTKDLEANDPNGIFLVDHAWTFRPQLARRHLVEVPGLLDRMSAFLGHDDDEAEEVDPRRRTDRVLRDLWRHAQTYTIRRPGATTGEDEMPVWYMADEFGSRIPHSDEPTVRMVPIYYAPQQIAFSLVFPLQTLKEGDLVTRDYADSATARARPNWRHLLLHPWTPIDISHQAMENVEPTEDFFLSGRTMDELPSGTVVRNVPIKLEDSDLKLKIFADDFQLIKHLIHVQYEVVEDMKDADVVWLRTHFHKFKELSVINPNALVNQFPFESILTVKDLLAV</sequence>
<evidence type="ECO:0000259" key="1">
    <source>
        <dbReference type="Pfam" id="PF25556"/>
    </source>
</evidence>
<protein>
    <recommendedName>
        <fullName evidence="1">Tubulin--tyrosine ligase-like protein 12 SET-like domain-containing protein</fullName>
    </recommendedName>
</protein>
<dbReference type="InterPro" id="IPR027749">
    <property type="entry name" value="TTLL12"/>
</dbReference>
<reference evidence="3" key="1">
    <citation type="submission" date="2022-11" db="UniProtKB">
        <authorList>
            <consortium name="WormBaseParasite"/>
        </authorList>
    </citation>
    <scope>IDENTIFICATION</scope>
</reference>
<keyword evidence="2" id="KW-1185">Reference proteome</keyword>
<dbReference type="PANTHER" id="PTHR46088">
    <property type="entry name" value="TUBULIN--TYROSINE LIGASE-LIKE PROTEIN 12"/>
    <property type="match status" value="1"/>
</dbReference>
<dbReference type="InterPro" id="IPR057954">
    <property type="entry name" value="SET_TTL12"/>
</dbReference>
<organism evidence="2 3">
    <name type="scientific">Plectus sambesii</name>
    <dbReference type="NCBI Taxonomy" id="2011161"/>
    <lineage>
        <taxon>Eukaryota</taxon>
        <taxon>Metazoa</taxon>
        <taxon>Ecdysozoa</taxon>
        <taxon>Nematoda</taxon>
        <taxon>Chromadorea</taxon>
        <taxon>Plectida</taxon>
        <taxon>Plectina</taxon>
        <taxon>Plectoidea</taxon>
        <taxon>Plectidae</taxon>
        <taxon>Plectus</taxon>
    </lineage>
</organism>
<accession>A0A914XRM2</accession>
<dbReference type="GO" id="GO:0005737">
    <property type="term" value="C:cytoplasm"/>
    <property type="evidence" value="ECO:0007669"/>
    <property type="project" value="TreeGrafter"/>
</dbReference>
<proteinExistence type="predicted"/>
<name>A0A914XRM2_9BILA</name>